<reference evidence="2 3" key="1">
    <citation type="submission" date="2015-12" db="EMBL/GenBank/DDBJ databases">
        <title>The genome of Folsomia candida.</title>
        <authorList>
            <person name="Faddeeva A."/>
            <person name="Derks M.F."/>
            <person name="Anvar Y."/>
            <person name="Smit S."/>
            <person name="Van Straalen N."/>
            <person name="Roelofs D."/>
        </authorList>
    </citation>
    <scope>NUCLEOTIDE SEQUENCE [LARGE SCALE GENOMIC DNA]</scope>
    <source>
        <strain evidence="2 3">VU population</strain>
        <tissue evidence="2">Whole body</tissue>
    </source>
</reference>
<protein>
    <recommendedName>
        <fullName evidence="4">EB domain-containing protein</fullName>
    </recommendedName>
</protein>
<dbReference type="OrthoDB" id="3233795at2759"/>
<comment type="caution">
    <text evidence="2">The sequence shown here is derived from an EMBL/GenBank/DDBJ whole genome shotgun (WGS) entry which is preliminary data.</text>
</comment>
<evidence type="ECO:0000313" key="3">
    <source>
        <dbReference type="Proteomes" id="UP000198287"/>
    </source>
</evidence>
<accession>A0A226E0Q1</accession>
<sequence>MYLFQKLVILCLLGWIYQVSAIDKQIINVELGGHCALGAAPVGPGGSWQVVEKNVEKICPAGSSCRRGACNCNDLEDGTVTSMASDDNGIRSCKRVAGQKCSSSEECFSGVQCLEGVCTCPDKKLNSTFGCVDRKYDVTILAK</sequence>
<evidence type="ECO:0000313" key="2">
    <source>
        <dbReference type="EMBL" id="OXA50521.1"/>
    </source>
</evidence>
<evidence type="ECO:0000256" key="1">
    <source>
        <dbReference type="SAM" id="SignalP"/>
    </source>
</evidence>
<dbReference type="Proteomes" id="UP000198287">
    <property type="component" value="Unassembled WGS sequence"/>
</dbReference>
<dbReference type="OMA" id="NGIRSCK"/>
<keyword evidence="3" id="KW-1185">Reference proteome</keyword>
<dbReference type="AlphaFoldDB" id="A0A226E0Q1"/>
<organism evidence="2 3">
    <name type="scientific">Folsomia candida</name>
    <name type="common">Springtail</name>
    <dbReference type="NCBI Taxonomy" id="158441"/>
    <lineage>
        <taxon>Eukaryota</taxon>
        <taxon>Metazoa</taxon>
        <taxon>Ecdysozoa</taxon>
        <taxon>Arthropoda</taxon>
        <taxon>Hexapoda</taxon>
        <taxon>Collembola</taxon>
        <taxon>Entomobryomorpha</taxon>
        <taxon>Isotomoidea</taxon>
        <taxon>Isotomidae</taxon>
        <taxon>Proisotominae</taxon>
        <taxon>Folsomia</taxon>
    </lineage>
</organism>
<feature type="chain" id="PRO_5012375432" description="EB domain-containing protein" evidence="1">
    <location>
        <begin position="22"/>
        <end position="143"/>
    </location>
</feature>
<dbReference type="EMBL" id="LNIX01000009">
    <property type="protein sequence ID" value="OXA50521.1"/>
    <property type="molecule type" value="Genomic_DNA"/>
</dbReference>
<evidence type="ECO:0008006" key="4">
    <source>
        <dbReference type="Google" id="ProtNLM"/>
    </source>
</evidence>
<feature type="signal peptide" evidence="1">
    <location>
        <begin position="1"/>
        <end position="21"/>
    </location>
</feature>
<proteinExistence type="predicted"/>
<name>A0A226E0Q1_FOLCA</name>
<keyword evidence="1" id="KW-0732">Signal</keyword>
<gene>
    <name evidence="2" type="ORF">Fcan01_14808</name>
</gene>